<name>A0A382I203_9ZZZZ</name>
<feature type="transmembrane region" description="Helical" evidence="1">
    <location>
        <begin position="6"/>
        <end position="27"/>
    </location>
</feature>
<evidence type="ECO:0000256" key="1">
    <source>
        <dbReference type="SAM" id="Phobius"/>
    </source>
</evidence>
<reference evidence="2" key="1">
    <citation type="submission" date="2018-05" db="EMBL/GenBank/DDBJ databases">
        <authorList>
            <person name="Lanie J.A."/>
            <person name="Ng W.-L."/>
            <person name="Kazmierczak K.M."/>
            <person name="Andrzejewski T.M."/>
            <person name="Davidsen T.M."/>
            <person name="Wayne K.J."/>
            <person name="Tettelin H."/>
            <person name="Glass J.I."/>
            <person name="Rusch D."/>
            <person name="Podicherti R."/>
            <person name="Tsui H.-C.T."/>
            <person name="Winkler M.E."/>
        </authorList>
    </citation>
    <scope>NUCLEOTIDE SEQUENCE</scope>
</reference>
<dbReference type="EMBL" id="UINC01064337">
    <property type="protein sequence ID" value="SVB92903.1"/>
    <property type="molecule type" value="Genomic_DNA"/>
</dbReference>
<protein>
    <submittedName>
        <fullName evidence="2">Uncharacterized protein</fullName>
    </submittedName>
</protein>
<proteinExistence type="predicted"/>
<accession>A0A382I203</accession>
<gene>
    <name evidence="2" type="ORF">METZ01_LOCUS245757</name>
</gene>
<organism evidence="2">
    <name type="scientific">marine metagenome</name>
    <dbReference type="NCBI Taxonomy" id="408172"/>
    <lineage>
        <taxon>unclassified sequences</taxon>
        <taxon>metagenomes</taxon>
        <taxon>ecological metagenomes</taxon>
    </lineage>
</organism>
<feature type="non-terminal residue" evidence="2">
    <location>
        <position position="67"/>
    </location>
</feature>
<keyword evidence="1" id="KW-1133">Transmembrane helix</keyword>
<evidence type="ECO:0000313" key="2">
    <source>
        <dbReference type="EMBL" id="SVB92903.1"/>
    </source>
</evidence>
<keyword evidence="1" id="KW-0472">Membrane</keyword>
<dbReference type="AlphaFoldDB" id="A0A382I203"/>
<keyword evidence="1" id="KW-0812">Transmembrane</keyword>
<sequence length="67" mass="7772">MQVNKSYILIIFVSVVLTFLTNFGLNYSLLEHFLFLKTTSLGSEMLLPSIETTYLVANEWWRLITPT</sequence>